<reference evidence="1 2" key="1">
    <citation type="submission" date="2013-12" db="EMBL/GenBank/DDBJ databases">
        <title>NBRP : Genome information of microbial organism related human and environment.</title>
        <authorList>
            <person name="Hattori M."/>
            <person name="Oshima K."/>
            <person name="Inaba H."/>
            <person name="Suda W."/>
            <person name="Sakamoto M."/>
            <person name="Iino T."/>
            <person name="Kitahara M."/>
            <person name="Oshida Y."/>
            <person name="Iida T."/>
            <person name="Kudo T."/>
            <person name="Itoh T."/>
            <person name="Ahmed I."/>
            <person name="Ohkuma M."/>
        </authorList>
    </citation>
    <scope>NUCLEOTIDE SEQUENCE [LARGE SCALE GENOMIC DNA]</scope>
    <source>
        <strain evidence="1 2">JCM 21738</strain>
    </source>
</reference>
<comment type="caution">
    <text evidence="1">The sequence shown here is derived from an EMBL/GenBank/DDBJ whole genome shotgun (WGS) entry which is preliminary data.</text>
</comment>
<dbReference type="AlphaFoldDB" id="W4RKU4"/>
<accession>W4RKU4</accession>
<sequence length="54" mass="6292">MFSVKQSANELNNLFLLYSQRWTGIKAEIMRMDFRTIKLLQTIMKGDGNEAILL</sequence>
<gene>
    <name evidence="1" type="ORF">JCM21738_1669</name>
</gene>
<dbReference type="EMBL" id="BAUW01000014">
    <property type="protein sequence ID" value="GAE44916.1"/>
    <property type="molecule type" value="Genomic_DNA"/>
</dbReference>
<evidence type="ECO:0000313" key="1">
    <source>
        <dbReference type="EMBL" id="GAE44916.1"/>
    </source>
</evidence>
<name>W4RKU4_9BACI</name>
<organism evidence="1 2">
    <name type="scientific">Mesobacillus boroniphilus JCM 21738</name>
    <dbReference type="NCBI Taxonomy" id="1294265"/>
    <lineage>
        <taxon>Bacteria</taxon>
        <taxon>Bacillati</taxon>
        <taxon>Bacillota</taxon>
        <taxon>Bacilli</taxon>
        <taxon>Bacillales</taxon>
        <taxon>Bacillaceae</taxon>
        <taxon>Mesobacillus</taxon>
    </lineage>
</organism>
<proteinExistence type="predicted"/>
<dbReference type="Proteomes" id="UP000018949">
    <property type="component" value="Unassembled WGS sequence"/>
</dbReference>
<evidence type="ECO:0000313" key="2">
    <source>
        <dbReference type="Proteomes" id="UP000018949"/>
    </source>
</evidence>
<protein>
    <submittedName>
        <fullName evidence="1">Uncharacterized protein</fullName>
    </submittedName>
</protein>
<keyword evidence="2" id="KW-1185">Reference proteome</keyword>